<keyword evidence="2" id="KW-1185">Reference proteome</keyword>
<organism evidence="1 2">
    <name type="scientific">Galactobacter valiniphilus</name>
    <dbReference type="NCBI Taxonomy" id="2676122"/>
    <lineage>
        <taxon>Bacteria</taxon>
        <taxon>Bacillati</taxon>
        <taxon>Actinomycetota</taxon>
        <taxon>Actinomycetes</taxon>
        <taxon>Micrococcales</taxon>
        <taxon>Micrococcaceae</taxon>
        <taxon>Galactobacter</taxon>
    </lineage>
</organism>
<dbReference type="EMBL" id="QQXK01000045">
    <property type="protein sequence ID" value="RII40943.1"/>
    <property type="molecule type" value="Genomic_DNA"/>
</dbReference>
<evidence type="ECO:0000313" key="2">
    <source>
        <dbReference type="Proteomes" id="UP000265419"/>
    </source>
</evidence>
<comment type="caution">
    <text evidence="1">The sequence shown here is derived from an EMBL/GenBank/DDBJ whole genome shotgun (WGS) entry which is preliminary data.</text>
</comment>
<proteinExistence type="predicted"/>
<reference evidence="1 2" key="1">
    <citation type="submission" date="2018-07" db="EMBL/GenBank/DDBJ databases">
        <title>Arthrobacter sp. nov., isolated from raw cow's milk with high bacterial count.</title>
        <authorList>
            <person name="Hahne J."/>
            <person name="Isele D."/>
            <person name="Lipski A."/>
        </authorList>
    </citation>
    <scope>NUCLEOTIDE SEQUENCE [LARGE SCALE GENOMIC DNA]</scope>
    <source>
        <strain evidence="1 2">JZ R-35</strain>
    </source>
</reference>
<sequence>MILHILTGHVQVAVDLVAPLGSDMVGYEVVMEDRVGLLPSHRTVLQYSRPSDGVAIWAVAR</sequence>
<gene>
    <name evidence="1" type="ORF">DWB68_15200</name>
</gene>
<dbReference type="Proteomes" id="UP000265419">
    <property type="component" value="Unassembled WGS sequence"/>
</dbReference>
<protein>
    <submittedName>
        <fullName evidence="1">Uncharacterized protein</fullName>
    </submittedName>
</protein>
<evidence type="ECO:0000313" key="1">
    <source>
        <dbReference type="EMBL" id="RII40943.1"/>
    </source>
</evidence>
<dbReference type="AlphaFoldDB" id="A0A399J668"/>
<accession>A0A399J668</accession>
<name>A0A399J668_9MICC</name>